<dbReference type="EMBL" id="JQGA01001272">
    <property type="protein sequence ID" value="KGO67625.1"/>
    <property type="molecule type" value="Genomic_DNA"/>
</dbReference>
<reference evidence="1 2" key="1">
    <citation type="journal article" date="2015" name="Mol. Plant Microbe Interact.">
        <title>Genome, transcriptome, and functional analyses of Penicillium expansum provide new insights into secondary metabolism and pathogenicity.</title>
        <authorList>
            <person name="Ballester A.R."/>
            <person name="Marcet-Houben M."/>
            <person name="Levin E."/>
            <person name="Sela N."/>
            <person name="Selma-Lazaro C."/>
            <person name="Carmona L."/>
            <person name="Wisniewski M."/>
            <person name="Droby S."/>
            <person name="Gonzalez-Candelas L."/>
            <person name="Gabaldon T."/>
        </authorList>
    </citation>
    <scope>NUCLEOTIDE SEQUENCE [LARGE SCALE GENOMIC DNA]</scope>
    <source>
        <strain evidence="1 2">PHI-1</strain>
    </source>
</reference>
<dbReference type="HOGENOM" id="CLU_2134370_0_0_1"/>
<protein>
    <submittedName>
        <fullName evidence="1">Uncharacterized protein</fullName>
    </submittedName>
</protein>
<evidence type="ECO:0000313" key="1">
    <source>
        <dbReference type="EMBL" id="KGO67625.1"/>
    </source>
</evidence>
<evidence type="ECO:0000313" key="2">
    <source>
        <dbReference type="Proteomes" id="UP000030104"/>
    </source>
</evidence>
<organism evidence="1 2">
    <name type="scientific">Penicillium italicum</name>
    <name type="common">Blue mold</name>
    <dbReference type="NCBI Taxonomy" id="40296"/>
    <lineage>
        <taxon>Eukaryota</taxon>
        <taxon>Fungi</taxon>
        <taxon>Dikarya</taxon>
        <taxon>Ascomycota</taxon>
        <taxon>Pezizomycotina</taxon>
        <taxon>Eurotiomycetes</taxon>
        <taxon>Eurotiomycetidae</taxon>
        <taxon>Eurotiales</taxon>
        <taxon>Aspergillaceae</taxon>
        <taxon>Penicillium</taxon>
    </lineage>
</organism>
<comment type="caution">
    <text evidence="1">The sequence shown here is derived from an EMBL/GenBank/DDBJ whole genome shotgun (WGS) entry which is preliminary data.</text>
</comment>
<dbReference type="Proteomes" id="UP000030104">
    <property type="component" value="Unassembled WGS sequence"/>
</dbReference>
<accession>A0A0A2KTF1</accession>
<proteinExistence type="predicted"/>
<dbReference type="AlphaFoldDB" id="A0A0A2KTF1"/>
<name>A0A0A2KTF1_PENIT</name>
<gene>
    <name evidence="1" type="ORF">PITC_063880</name>
</gene>
<keyword evidence="2" id="KW-1185">Reference proteome</keyword>
<sequence length="113" mass="12553">MTSGIGGGSQGILKFERTVSKALALLYPKTSGWSNVQAEIAQSLATSFKKTGLMATLSLDSPYLQKRPEPMGPHAADDDFDESEYLKRHDDWKFSRIPLPEPGNFEVFEVFEV</sequence>